<dbReference type="EMBL" id="CAACVS010000068">
    <property type="protein sequence ID" value="VEU35766.1"/>
    <property type="molecule type" value="Genomic_DNA"/>
</dbReference>
<dbReference type="Proteomes" id="UP000291116">
    <property type="component" value="Unassembled WGS sequence"/>
</dbReference>
<dbReference type="Pfam" id="PF00237">
    <property type="entry name" value="Ribosomal_L22"/>
    <property type="match status" value="1"/>
</dbReference>
<reference evidence="6 7" key="1">
    <citation type="submission" date="2019-01" db="EMBL/GenBank/DDBJ databases">
        <authorList>
            <person name="Ferrante I. M."/>
        </authorList>
    </citation>
    <scope>NUCLEOTIDE SEQUENCE [LARGE SCALE GENOMIC DNA]</scope>
    <source>
        <strain evidence="6 7">B856</strain>
    </source>
</reference>
<proteinExistence type="inferred from homology"/>
<dbReference type="GO" id="GO:0003735">
    <property type="term" value="F:structural constituent of ribosome"/>
    <property type="evidence" value="ECO:0007669"/>
    <property type="project" value="InterPro"/>
</dbReference>
<dbReference type="PANTHER" id="PTHR13501:SF10">
    <property type="entry name" value="LARGE RIBOSOMAL SUBUNIT PROTEIN UL22M"/>
    <property type="match status" value="1"/>
</dbReference>
<protein>
    <recommendedName>
        <fullName evidence="8">Ribosomal protein L22</fullName>
    </recommendedName>
</protein>
<dbReference type="CDD" id="cd00336">
    <property type="entry name" value="Ribosomal_L22"/>
    <property type="match status" value="1"/>
</dbReference>
<evidence type="ECO:0008006" key="8">
    <source>
        <dbReference type="Google" id="ProtNLM"/>
    </source>
</evidence>
<accession>A0A448Z168</accession>
<evidence type="ECO:0000256" key="3">
    <source>
        <dbReference type="ARBA" id="ARBA00023274"/>
    </source>
</evidence>
<comment type="similarity">
    <text evidence="1 4">Belongs to the universal ribosomal protein uL22 family.</text>
</comment>
<evidence type="ECO:0000313" key="6">
    <source>
        <dbReference type="EMBL" id="VEU35766.1"/>
    </source>
</evidence>
<feature type="compositionally biased region" description="Basic and acidic residues" evidence="5">
    <location>
        <begin position="295"/>
        <end position="315"/>
    </location>
</feature>
<dbReference type="Gene3D" id="3.90.470.10">
    <property type="entry name" value="Ribosomal protein L22/L17"/>
    <property type="match status" value="1"/>
</dbReference>
<keyword evidence="7" id="KW-1185">Reference proteome</keyword>
<evidence type="ECO:0000313" key="7">
    <source>
        <dbReference type="Proteomes" id="UP000291116"/>
    </source>
</evidence>
<feature type="region of interest" description="Disordered" evidence="5">
    <location>
        <begin position="82"/>
        <end position="122"/>
    </location>
</feature>
<dbReference type="SUPFAM" id="SSF54843">
    <property type="entry name" value="Ribosomal protein L22"/>
    <property type="match status" value="1"/>
</dbReference>
<organism evidence="6 7">
    <name type="scientific">Pseudo-nitzschia multistriata</name>
    <dbReference type="NCBI Taxonomy" id="183589"/>
    <lineage>
        <taxon>Eukaryota</taxon>
        <taxon>Sar</taxon>
        <taxon>Stramenopiles</taxon>
        <taxon>Ochrophyta</taxon>
        <taxon>Bacillariophyta</taxon>
        <taxon>Bacillariophyceae</taxon>
        <taxon>Bacillariophycidae</taxon>
        <taxon>Bacillariales</taxon>
        <taxon>Bacillariaceae</taxon>
        <taxon>Pseudo-nitzschia</taxon>
    </lineage>
</organism>
<gene>
    <name evidence="6" type="ORF">PSNMU_V1.4_AUG-EV-PASAV3_0025120</name>
</gene>
<keyword evidence="3 4" id="KW-0687">Ribonucleoprotein</keyword>
<feature type="region of interest" description="Disordered" evidence="5">
    <location>
        <begin position="284"/>
        <end position="321"/>
    </location>
</feature>
<evidence type="ECO:0000256" key="2">
    <source>
        <dbReference type="ARBA" id="ARBA00022980"/>
    </source>
</evidence>
<evidence type="ECO:0000256" key="4">
    <source>
        <dbReference type="RuleBase" id="RU004005"/>
    </source>
</evidence>
<name>A0A448Z168_9STRA</name>
<dbReference type="AlphaFoldDB" id="A0A448Z168"/>
<sequence>MNNISRRFVSSGSLFTKRIQSVAGTNGGSVTSAVRFPSSLEREHCQQHRRGFGSVDIPHRQGFSVGMVSNLASSLSSFRISRGFSSNATPESNDNDDQQQQEQQLQNQILSPTTPTMFTDRDSGEQYGVVLDTRKLPKLKPSVVRRRLDKCKTYVGREQSIRHSPWKLNRICQLAAGLTLEEALTQLKFLDKKNADLVAKVLKRTSNLADIRDGLQISQLEVAECFATRSLMLRRIKPMGRGRHGVMHHKFSHIRVVLREIDFPLRIYQQKSLNQKKKWMLHQQRAQNDAQAAMAKREELERLEKQQQAQLEERKKAARKQ</sequence>
<evidence type="ECO:0000256" key="5">
    <source>
        <dbReference type="SAM" id="MobiDB-lite"/>
    </source>
</evidence>
<dbReference type="GO" id="GO:0006412">
    <property type="term" value="P:translation"/>
    <property type="evidence" value="ECO:0007669"/>
    <property type="project" value="InterPro"/>
</dbReference>
<evidence type="ECO:0000256" key="1">
    <source>
        <dbReference type="ARBA" id="ARBA00009451"/>
    </source>
</evidence>
<dbReference type="GO" id="GO:0015934">
    <property type="term" value="C:large ribosomal subunit"/>
    <property type="evidence" value="ECO:0007669"/>
    <property type="project" value="InterPro"/>
</dbReference>
<dbReference type="InterPro" id="IPR047867">
    <property type="entry name" value="Ribosomal_uL22_bac/org-type"/>
</dbReference>
<keyword evidence="2 4" id="KW-0689">Ribosomal protein</keyword>
<dbReference type="OrthoDB" id="416470at2759"/>
<dbReference type="InterPro" id="IPR036394">
    <property type="entry name" value="Ribosomal_uL22_sf"/>
</dbReference>
<dbReference type="InterPro" id="IPR001063">
    <property type="entry name" value="Ribosomal_uL22"/>
</dbReference>
<feature type="compositionally biased region" description="Polar residues" evidence="5">
    <location>
        <begin position="82"/>
        <end position="92"/>
    </location>
</feature>
<dbReference type="PANTHER" id="PTHR13501">
    <property type="entry name" value="CHLOROPLAST 50S RIBOSOMAL PROTEIN L22-RELATED"/>
    <property type="match status" value="1"/>
</dbReference>